<sequence>MRAAYDDLLEIGLPLYVVRQGGDDDPDAIAEPESAELRRAASNPTLKPTEVASLVEQFREENPLLNRLTDAGAVDIEASTPRVIPPPA</sequence>
<keyword evidence="2" id="KW-1185">Reference proteome</keyword>
<dbReference type="AlphaFoldDB" id="A0A151A8Z8"/>
<dbReference type="RefSeq" id="WP_066385789.1">
    <property type="nucleotide sequence ID" value="NZ_LTAZ01000017.1"/>
</dbReference>
<comment type="caution">
    <text evidence="1">The sequence shown here is derived from an EMBL/GenBank/DDBJ whole genome shotgun (WGS) entry which is preliminary data.</text>
</comment>
<gene>
    <name evidence="1" type="ORF">HAPAU_41190</name>
</gene>
<dbReference type="PATRIC" id="fig|1008153.3.peg.4412"/>
<dbReference type="Proteomes" id="UP000075321">
    <property type="component" value="Unassembled WGS sequence"/>
</dbReference>
<name>A0A151A8Z8_9EURY</name>
<reference evidence="1 2" key="1">
    <citation type="submission" date="2016-02" db="EMBL/GenBank/DDBJ databases">
        <title>Genome sequence of Halalkalicoccus paucihalophilus DSM 24557.</title>
        <authorList>
            <person name="Poehlein A."/>
            <person name="Daniel R."/>
        </authorList>
    </citation>
    <scope>NUCLEOTIDE SEQUENCE [LARGE SCALE GENOMIC DNA]</scope>
    <source>
        <strain evidence="1 2">DSM 24557</strain>
    </source>
</reference>
<accession>A0A151A8Z8</accession>
<evidence type="ECO:0000313" key="1">
    <source>
        <dbReference type="EMBL" id="KYH24040.1"/>
    </source>
</evidence>
<organism evidence="1 2">
    <name type="scientific">Halalkalicoccus paucihalophilus</name>
    <dbReference type="NCBI Taxonomy" id="1008153"/>
    <lineage>
        <taxon>Archaea</taxon>
        <taxon>Methanobacteriati</taxon>
        <taxon>Methanobacteriota</taxon>
        <taxon>Stenosarchaea group</taxon>
        <taxon>Halobacteria</taxon>
        <taxon>Halobacteriales</taxon>
        <taxon>Halococcaceae</taxon>
        <taxon>Halalkalicoccus</taxon>
    </lineage>
</organism>
<proteinExistence type="predicted"/>
<protein>
    <submittedName>
        <fullName evidence="1">Uncharacterized protein</fullName>
    </submittedName>
</protein>
<evidence type="ECO:0000313" key="2">
    <source>
        <dbReference type="Proteomes" id="UP000075321"/>
    </source>
</evidence>
<dbReference type="EMBL" id="LTAZ01000017">
    <property type="protein sequence ID" value="KYH24040.1"/>
    <property type="molecule type" value="Genomic_DNA"/>
</dbReference>